<comment type="similarity">
    <text evidence="2">Belongs to the AAE transporter (TC 2.A.81) family.</text>
</comment>
<dbReference type="GO" id="GO:0008324">
    <property type="term" value="F:monoatomic cation transmembrane transporter activity"/>
    <property type="evidence" value="ECO:0007669"/>
    <property type="project" value="InterPro"/>
</dbReference>
<accession>A0A2U8PH08</accession>
<dbReference type="GO" id="GO:0005886">
    <property type="term" value="C:plasma membrane"/>
    <property type="evidence" value="ECO:0007669"/>
    <property type="project" value="UniProtKB-SubCell"/>
</dbReference>
<feature type="transmembrane region" description="Helical" evidence="8">
    <location>
        <begin position="385"/>
        <end position="403"/>
    </location>
</feature>
<protein>
    <submittedName>
        <fullName evidence="10">Transporter</fullName>
    </submittedName>
</protein>
<evidence type="ECO:0000256" key="7">
    <source>
        <dbReference type="ARBA" id="ARBA00023136"/>
    </source>
</evidence>
<name>A0A2U8PH08_9BRAD</name>
<dbReference type="PANTHER" id="PTHR30445">
    <property type="entry name" value="K(+)_H(+) ANTIPORTER SUBUNIT KHTT"/>
    <property type="match status" value="1"/>
</dbReference>
<dbReference type="Pfam" id="PF06826">
    <property type="entry name" value="Asp-Al_Ex"/>
    <property type="match status" value="2"/>
</dbReference>
<dbReference type="GO" id="GO:0006813">
    <property type="term" value="P:potassium ion transport"/>
    <property type="evidence" value="ECO:0007669"/>
    <property type="project" value="InterPro"/>
</dbReference>
<comment type="subcellular location">
    <subcellularLocation>
        <location evidence="1">Cell membrane</location>
        <topology evidence="1">Multi-pass membrane protein</topology>
    </subcellularLocation>
</comment>
<reference evidence="10 11" key="2">
    <citation type="journal article" date="2017" name="Syst. Appl. Microbiol.">
        <title>Soybeans inoculated with root zone soils of Canadian native legumes harbour diverse and novel Bradyrhizobium spp. that possess agricultural potential.</title>
        <authorList>
            <person name="Bromfield E.S.P."/>
            <person name="Cloutier S."/>
            <person name="Tambong J.T."/>
            <person name="Tran Thi T.V."/>
        </authorList>
    </citation>
    <scope>NUCLEOTIDE SEQUENCE [LARGE SCALE GENOMIC DNA]</scope>
    <source>
        <strain evidence="10 11">OO99</strain>
    </source>
</reference>
<dbReference type="EMBL" id="CP029425">
    <property type="protein sequence ID" value="AWL97053.1"/>
    <property type="molecule type" value="Genomic_DNA"/>
</dbReference>
<keyword evidence="6 8" id="KW-1133">Transmembrane helix</keyword>
<reference evidence="10 11" key="1">
    <citation type="journal article" date="2014" name="Int. J. Syst. Evol. Microbiol.">
        <title>Bradyrhizobium ottawaense sp. nov., a symbiotic nitrogen fixing bacterium from root nodules of soybeans in Canada.</title>
        <authorList>
            <person name="Yu X."/>
            <person name="Cloutier S."/>
            <person name="Tambong J.T."/>
            <person name="Bromfield E.S."/>
        </authorList>
    </citation>
    <scope>NUCLEOTIDE SEQUENCE [LARGE SCALE GENOMIC DNA]</scope>
    <source>
        <strain evidence="10 11">OO99</strain>
    </source>
</reference>
<feature type="transmembrane region" description="Helical" evidence="8">
    <location>
        <begin position="476"/>
        <end position="500"/>
    </location>
</feature>
<dbReference type="Gene3D" id="3.30.70.1450">
    <property type="entry name" value="Regulator of K+ conductance, C-terminal domain"/>
    <property type="match status" value="1"/>
</dbReference>
<dbReference type="Pfam" id="PF02080">
    <property type="entry name" value="TrkA_C"/>
    <property type="match status" value="1"/>
</dbReference>
<evidence type="ECO:0000256" key="1">
    <source>
        <dbReference type="ARBA" id="ARBA00004651"/>
    </source>
</evidence>
<feature type="domain" description="RCK C-terminal" evidence="9">
    <location>
        <begin position="207"/>
        <end position="287"/>
    </location>
</feature>
<evidence type="ECO:0000256" key="3">
    <source>
        <dbReference type="ARBA" id="ARBA00022448"/>
    </source>
</evidence>
<evidence type="ECO:0000256" key="4">
    <source>
        <dbReference type="ARBA" id="ARBA00022475"/>
    </source>
</evidence>
<proteinExistence type="inferred from homology"/>
<sequence>MDTVRWIISTAPEIFLLLAVAIGTILGRVRIRGFAVGTTACILIVSVLLGQLGSFAFPPLLRVILFSLFVFTIGYRSGPEFFASLSVRTLAQVAMALVLGGTGLVVVLLFAHGFRLDPGTASGIAAGALTQSSVIGTASGALAQLGLSRDVLSQQEANIAAGYAVTYVLGYILTLLFVPFVAPKLMRIDLKAEAKKLEAELAGGEPPKTENLSYRKFQARAYRVTAGAGRTVKSIEEEIGSRTVVERIVRQGSDIEPHLETELEAGDDIVIAGRTAVIVAAKPIIGTEIDADEILKAVPGNVLEVLVDNRHLHGRSIQEIATRVGTDARGVFLRALTRMGREVPLSADTRIYVGDVMTLVGSTRNIERAAKAIGQILRSGDRADIAFLAAGIAAGLLAGLVSFRIGGVALTLGGGGGALIAGLVCGWLRSRKPTMGALPPAAQQTLSDLGLGGFIAAIGLGNGAAAWAAIQAHGLFLVGMGLVITLVPLIVATLFAFYVLRMNPVVTCGALAGAMTVDAAVTGACEVAESQTPVLGVAVPYAVGNVVLTVLGPIIVAATYSG</sequence>
<dbReference type="KEGG" id="bot:CIT37_36790"/>
<dbReference type="PANTHER" id="PTHR30445:SF9">
    <property type="match status" value="1"/>
</dbReference>
<feature type="transmembrane region" description="Helical" evidence="8">
    <location>
        <begin position="409"/>
        <end position="428"/>
    </location>
</feature>
<evidence type="ECO:0000313" key="11">
    <source>
        <dbReference type="Proteomes" id="UP000215703"/>
    </source>
</evidence>
<organism evidence="10 11">
    <name type="scientific">Bradyrhizobium ottawaense</name>
    <dbReference type="NCBI Taxonomy" id="931866"/>
    <lineage>
        <taxon>Bacteria</taxon>
        <taxon>Pseudomonadati</taxon>
        <taxon>Pseudomonadota</taxon>
        <taxon>Alphaproteobacteria</taxon>
        <taxon>Hyphomicrobiales</taxon>
        <taxon>Nitrobacteraceae</taxon>
        <taxon>Bradyrhizobium</taxon>
    </lineage>
</organism>
<dbReference type="RefSeq" id="WP_095426540.1">
    <property type="nucleotide sequence ID" value="NZ_CP029425.2"/>
</dbReference>
<dbReference type="InterPro" id="IPR006512">
    <property type="entry name" value="YidE_YbjL"/>
</dbReference>
<evidence type="ECO:0000256" key="8">
    <source>
        <dbReference type="SAM" id="Phobius"/>
    </source>
</evidence>
<keyword evidence="4" id="KW-1003">Cell membrane</keyword>
<dbReference type="InterPro" id="IPR036721">
    <property type="entry name" value="RCK_C_sf"/>
</dbReference>
<evidence type="ECO:0000256" key="6">
    <source>
        <dbReference type="ARBA" id="ARBA00022989"/>
    </source>
</evidence>
<feature type="transmembrane region" description="Helical" evidence="8">
    <location>
        <begin position="6"/>
        <end position="26"/>
    </location>
</feature>
<feature type="transmembrane region" description="Helical" evidence="8">
    <location>
        <begin position="33"/>
        <end position="53"/>
    </location>
</feature>
<dbReference type="SUPFAM" id="SSF116726">
    <property type="entry name" value="TrkA C-terminal domain-like"/>
    <property type="match status" value="1"/>
</dbReference>
<feature type="transmembrane region" description="Helical" evidence="8">
    <location>
        <begin position="449"/>
        <end position="470"/>
    </location>
</feature>
<gene>
    <name evidence="10" type="ORF">CIT37_36790</name>
</gene>
<dbReference type="AlphaFoldDB" id="A0A2U8PH08"/>
<feature type="transmembrane region" description="Helical" evidence="8">
    <location>
        <begin position="160"/>
        <end position="182"/>
    </location>
</feature>
<keyword evidence="3" id="KW-0813">Transport</keyword>
<dbReference type="InterPro" id="IPR006037">
    <property type="entry name" value="RCK_C"/>
</dbReference>
<evidence type="ECO:0000259" key="9">
    <source>
        <dbReference type="PROSITE" id="PS51202"/>
    </source>
</evidence>
<keyword evidence="5 8" id="KW-0812">Transmembrane</keyword>
<dbReference type="PROSITE" id="PS51202">
    <property type="entry name" value="RCK_C"/>
    <property type="match status" value="1"/>
</dbReference>
<dbReference type="NCBIfam" id="TIGR01625">
    <property type="entry name" value="YidE_YbjL_dupl"/>
    <property type="match status" value="1"/>
</dbReference>
<keyword evidence="7 8" id="KW-0472">Membrane</keyword>
<evidence type="ECO:0000256" key="5">
    <source>
        <dbReference type="ARBA" id="ARBA00022692"/>
    </source>
</evidence>
<dbReference type="Proteomes" id="UP000215703">
    <property type="component" value="Chromosome"/>
</dbReference>
<evidence type="ECO:0000256" key="2">
    <source>
        <dbReference type="ARBA" id="ARBA00009854"/>
    </source>
</evidence>
<dbReference type="GeneID" id="92968222"/>
<dbReference type="InterPro" id="IPR050144">
    <property type="entry name" value="AAE_transporter"/>
</dbReference>
<feature type="transmembrane region" description="Helical" evidence="8">
    <location>
        <begin position="59"/>
        <end position="78"/>
    </location>
</feature>
<evidence type="ECO:0000313" key="10">
    <source>
        <dbReference type="EMBL" id="AWL97053.1"/>
    </source>
</evidence>
<feature type="transmembrane region" description="Helical" evidence="8">
    <location>
        <begin position="90"/>
        <end position="111"/>
    </location>
</feature>